<dbReference type="PRINTS" id="PR00313">
    <property type="entry name" value="CABNDNGRPT"/>
</dbReference>
<dbReference type="Proteomes" id="UP000078529">
    <property type="component" value="Unassembled WGS sequence"/>
</dbReference>
<dbReference type="PANTHER" id="PTHR10963:SF55">
    <property type="entry name" value="GLYCOSIDE HYDROLASE FAMILY 16 PROTEIN"/>
    <property type="match status" value="1"/>
</dbReference>
<dbReference type="RefSeq" id="WP_058599081.1">
    <property type="nucleotide sequence ID" value="NZ_LDQA01000011.1"/>
</dbReference>
<dbReference type="EMBL" id="LDQA01000011">
    <property type="protein sequence ID" value="KTR07320.1"/>
    <property type="molecule type" value="Genomic_DNA"/>
</dbReference>
<dbReference type="CDD" id="cd08023">
    <property type="entry name" value="GH16_laminarinase_like"/>
    <property type="match status" value="1"/>
</dbReference>
<dbReference type="AlphaFoldDB" id="A0A175RUE1"/>
<gene>
    <name evidence="3" type="ORF">NS365_04470</name>
</gene>
<evidence type="ECO:0000259" key="2">
    <source>
        <dbReference type="PROSITE" id="PS51762"/>
    </source>
</evidence>
<organism evidence="3 4">
    <name type="scientific">Aureimonas ureilytica</name>
    <dbReference type="NCBI Taxonomy" id="401562"/>
    <lineage>
        <taxon>Bacteria</taxon>
        <taxon>Pseudomonadati</taxon>
        <taxon>Pseudomonadota</taxon>
        <taxon>Alphaproteobacteria</taxon>
        <taxon>Hyphomicrobiales</taxon>
        <taxon>Aurantimonadaceae</taxon>
        <taxon>Aureimonas</taxon>
    </lineage>
</organism>
<dbReference type="PROSITE" id="PS51762">
    <property type="entry name" value="GH16_2"/>
    <property type="match status" value="1"/>
</dbReference>
<evidence type="ECO:0000256" key="1">
    <source>
        <dbReference type="ARBA" id="ARBA00006865"/>
    </source>
</evidence>
<feature type="domain" description="GH16" evidence="2">
    <location>
        <begin position="2"/>
        <end position="249"/>
    </location>
</feature>
<proteinExistence type="inferred from homology"/>
<name>A0A175RUE1_9HYPH</name>
<dbReference type="Pfam" id="PF00722">
    <property type="entry name" value="Glyco_hydro_16"/>
    <property type="match status" value="1"/>
</dbReference>
<evidence type="ECO:0000313" key="3">
    <source>
        <dbReference type="EMBL" id="KTR07320.1"/>
    </source>
</evidence>
<dbReference type="Gene3D" id="2.150.10.10">
    <property type="entry name" value="Serralysin-like metalloprotease, C-terminal"/>
    <property type="match status" value="1"/>
</dbReference>
<dbReference type="GO" id="GO:0004553">
    <property type="term" value="F:hydrolase activity, hydrolyzing O-glycosyl compounds"/>
    <property type="evidence" value="ECO:0007669"/>
    <property type="project" value="InterPro"/>
</dbReference>
<dbReference type="GO" id="GO:0005975">
    <property type="term" value="P:carbohydrate metabolic process"/>
    <property type="evidence" value="ECO:0007669"/>
    <property type="project" value="InterPro"/>
</dbReference>
<dbReference type="PATRIC" id="fig|401562.4.peg.448"/>
<dbReference type="Pfam" id="PF00353">
    <property type="entry name" value="HemolysinCabind"/>
    <property type="match status" value="3"/>
</dbReference>
<dbReference type="InterPro" id="IPR001343">
    <property type="entry name" value="Hemolysn_Ca-bd"/>
</dbReference>
<accession>A0A175RUE1</accession>
<dbReference type="InterPro" id="IPR000757">
    <property type="entry name" value="Beta-glucanase-like"/>
</dbReference>
<comment type="similarity">
    <text evidence="1">Belongs to the glycosyl hydrolase 16 family.</text>
</comment>
<dbReference type="Gene3D" id="2.60.120.200">
    <property type="match status" value="1"/>
</dbReference>
<reference evidence="3 4" key="1">
    <citation type="journal article" date="2016" name="Front. Microbiol.">
        <title>Genomic Resource of Rice Seed Associated Bacteria.</title>
        <authorList>
            <person name="Midha S."/>
            <person name="Bansal K."/>
            <person name="Sharma S."/>
            <person name="Kumar N."/>
            <person name="Patil P.P."/>
            <person name="Chaudhry V."/>
            <person name="Patil P.B."/>
        </authorList>
    </citation>
    <scope>NUCLEOTIDE SEQUENCE [LARGE SCALE GENOMIC DNA]</scope>
    <source>
        <strain evidence="3 4">NS365</strain>
    </source>
</reference>
<dbReference type="PROSITE" id="PS00330">
    <property type="entry name" value="HEMOLYSIN_CALCIUM"/>
    <property type="match status" value="4"/>
</dbReference>
<dbReference type="SUPFAM" id="SSF49899">
    <property type="entry name" value="Concanavalin A-like lectins/glucanases"/>
    <property type="match status" value="1"/>
</dbReference>
<dbReference type="InterPro" id="IPR011049">
    <property type="entry name" value="Serralysin-like_metalloprot_C"/>
</dbReference>
<dbReference type="InterPro" id="IPR018511">
    <property type="entry name" value="Hemolysin-typ_Ca-bd_CS"/>
</dbReference>
<dbReference type="InterPro" id="IPR050546">
    <property type="entry name" value="Glycosyl_Hydrlase_16"/>
</dbReference>
<dbReference type="GO" id="GO:0005509">
    <property type="term" value="F:calcium ion binding"/>
    <property type="evidence" value="ECO:0007669"/>
    <property type="project" value="InterPro"/>
</dbReference>
<protein>
    <recommendedName>
        <fullName evidence="2">GH16 domain-containing protein</fullName>
    </recommendedName>
</protein>
<dbReference type="SUPFAM" id="SSF51120">
    <property type="entry name" value="beta-Roll"/>
    <property type="match status" value="2"/>
</dbReference>
<evidence type="ECO:0000313" key="4">
    <source>
        <dbReference type="Proteomes" id="UP000078529"/>
    </source>
</evidence>
<dbReference type="PANTHER" id="PTHR10963">
    <property type="entry name" value="GLYCOSYL HYDROLASE-RELATED"/>
    <property type="match status" value="1"/>
</dbReference>
<comment type="caution">
    <text evidence="3">The sequence shown here is derived from an EMBL/GenBank/DDBJ whole genome shotgun (WGS) entry which is preliminary data.</text>
</comment>
<dbReference type="InterPro" id="IPR013320">
    <property type="entry name" value="ConA-like_dom_sf"/>
</dbReference>
<sequence>MKDLSNYTLTFSDEFDSRSISQNGGGTTWADIRPEWRLDANSDIGFGRSSFVDAASGYDPFKVQDGVLTITAVPDRTPYGMPGSWESGLIHTRGSFQQTYGYFEMRADFSDAKGAWDAFWLLPTQQINQGKNGGWQELDIVEHYGNNPNGVYRWLHTTDAHADPNADLQVYSEHAGITTGFHTYGMDWQADTISFYFDGQLVGTKATPSDMHGPMFILANLAMENGADPSAPPAEMKIDYIRAYAEKPAVVTPPPEPINIVTGTAGNDVLRGTSGRDRLIGGEGSDTLIGGKGADELIGGDGQDTASYANAQQGVTASLLDPSKNTGDAAGDTYSSIERLIGSDYNDTLEGDAGDNILNGGKGADRMIGGGGNDVYFVENTWDIVIEAAKGGNDLVITTTSYKLAAGQEIETLRSAEGCGSLTLTGNEIDNYLYANESATKLYGGLGRDVLVGGKGDDWLSGDAGSDRLTGGAGRDTFVFSTAPRAGEYDVITDFNVVDDRIALSLAAFGKAGAAPGALDPSAFYAGTGNTAHAASDRIIYNSKTGDLFYDADGTGPDAAIRFAQTQPGLALTADDFFLIG</sequence>
<keyword evidence="4" id="KW-1185">Reference proteome</keyword>